<dbReference type="EMBL" id="MU129110">
    <property type="protein sequence ID" value="KAF9506450.1"/>
    <property type="molecule type" value="Genomic_DNA"/>
</dbReference>
<feature type="compositionally biased region" description="Low complexity" evidence="1">
    <location>
        <begin position="295"/>
        <end position="305"/>
    </location>
</feature>
<keyword evidence="4" id="KW-1185">Reference proteome</keyword>
<gene>
    <name evidence="3" type="ORF">BS47DRAFT_431655</name>
</gene>
<feature type="chain" id="PRO_5040462715" evidence="2">
    <location>
        <begin position="24"/>
        <end position="442"/>
    </location>
</feature>
<dbReference type="AlphaFoldDB" id="A0A9P6AIG0"/>
<keyword evidence="2" id="KW-0732">Signal</keyword>
<evidence type="ECO:0000256" key="2">
    <source>
        <dbReference type="SAM" id="SignalP"/>
    </source>
</evidence>
<evidence type="ECO:0000313" key="3">
    <source>
        <dbReference type="EMBL" id="KAF9506450.1"/>
    </source>
</evidence>
<organism evidence="3 4">
    <name type="scientific">Hydnum rufescens UP504</name>
    <dbReference type="NCBI Taxonomy" id="1448309"/>
    <lineage>
        <taxon>Eukaryota</taxon>
        <taxon>Fungi</taxon>
        <taxon>Dikarya</taxon>
        <taxon>Basidiomycota</taxon>
        <taxon>Agaricomycotina</taxon>
        <taxon>Agaricomycetes</taxon>
        <taxon>Cantharellales</taxon>
        <taxon>Hydnaceae</taxon>
        <taxon>Hydnum</taxon>
    </lineage>
</organism>
<evidence type="ECO:0000313" key="4">
    <source>
        <dbReference type="Proteomes" id="UP000886523"/>
    </source>
</evidence>
<feature type="region of interest" description="Disordered" evidence="1">
    <location>
        <begin position="276"/>
        <end position="305"/>
    </location>
</feature>
<accession>A0A9P6AIG0</accession>
<comment type="caution">
    <text evidence="3">The sequence shown here is derived from an EMBL/GenBank/DDBJ whole genome shotgun (WGS) entry which is preliminary data.</text>
</comment>
<proteinExistence type="predicted"/>
<dbReference type="OrthoDB" id="2337158at2759"/>
<reference evidence="3" key="1">
    <citation type="journal article" date="2020" name="Nat. Commun.">
        <title>Large-scale genome sequencing of mycorrhizal fungi provides insights into the early evolution of symbiotic traits.</title>
        <authorList>
            <person name="Miyauchi S."/>
            <person name="Kiss E."/>
            <person name="Kuo A."/>
            <person name="Drula E."/>
            <person name="Kohler A."/>
            <person name="Sanchez-Garcia M."/>
            <person name="Morin E."/>
            <person name="Andreopoulos B."/>
            <person name="Barry K.W."/>
            <person name="Bonito G."/>
            <person name="Buee M."/>
            <person name="Carver A."/>
            <person name="Chen C."/>
            <person name="Cichocki N."/>
            <person name="Clum A."/>
            <person name="Culley D."/>
            <person name="Crous P.W."/>
            <person name="Fauchery L."/>
            <person name="Girlanda M."/>
            <person name="Hayes R.D."/>
            <person name="Keri Z."/>
            <person name="LaButti K."/>
            <person name="Lipzen A."/>
            <person name="Lombard V."/>
            <person name="Magnuson J."/>
            <person name="Maillard F."/>
            <person name="Murat C."/>
            <person name="Nolan M."/>
            <person name="Ohm R.A."/>
            <person name="Pangilinan J."/>
            <person name="Pereira M.F."/>
            <person name="Perotto S."/>
            <person name="Peter M."/>
            <person name="Pfister S."/>
            <person name="Riley R."/>
            <person name="Sitrit Y."/>
            <person name="Stielow J.B."/>
            <person name="Szollosi G."/>
            <person name="Zifcakova L."/>
            <person name="Stursova M."/>
            <person name="Spatafora J.W."/>
            <person name="Tedersoo L."/>
            <person name="Vaario L.M."/>
            <person name="Yamada A."/>
            <person name="Yan M."/>
            <person name="Wang P."/>
            <person name="Xu J."/>
            <person name="Bruns T."/>
            <person name="Baldrian P."/>
            <person name="Vilgalys R."/>
            <person name="Dunand C."/>
            <person name="Henrissat B."/>
            <person name="Grigoriev I.V."/>
            <person name="Hibbett D."/>
            <person name="Nagy L.G."/>
            <person name="Martin F.M."/>
        </authorList>
    </citation>
    <scope>NUCLEOTIDE SEQUENCE</scope>
    <source>
        <strain evidence="3">UP504</strain>
    </source>
</reference>
<name>A0A9P6AIG0_9AGAM</name>
<dbReference type="Proteomes" id="UP000886523">
    <property type="component" value="Unassembled WGS sequence"/>
</dbReference>
<protein>
    <submittedName>
        <fullName evidence="3">Uncharacterized protein</fullName>
    </submittedName>
</protein>
<sequence length="442" mass="48350">MPSNRATQLATGLLCALARTTTSQSLFRAIPAYVPPNPTPARGVKGVAFKNISDVDEMIDKEMEDSAVGREAKALGLVRDCWALLEPGLVRRLDGEDTYESDSEGENDEYVKPAVGQHSWGLLEFFVDVFEEDEKRAALKDSISMSPVLISQIPRAQPGQPWDVQRPLSVVFTALSPWRKLRSDSKYVTTSLDPLHAQLGIRLFQVITNATMADPKLVPTGLIRLTINQLRSAKFPPENMQFFLSSLPPRYDRFKLALVCTFLEGGSVIPKLAVSNQAKRAKPRPRTRSEKDTPSESPGVSSSTSIPASLLPYPIPTITKILRHLSSASFNPPSATANASSSTAHTDIECNAKKSALAKFHLLITLDRILALSVTGIEGTRDEWHAALCSGKVRKAIQEGFDSFVGSKYDKDLEGPVKAVCFAVVDDLEKALRGEDATMDSR</sequence>
<evidence type="ECO:0000256" key="1">
    <source>
        <dbReference type="SAM" id="MobiDB-lite"/>
    </source>
</evidence>
<feature type="signal peptide" evidence="2">
    <location>
        <begin position="1"/>
        <end position="23"/>
    </location>
</feature>